<comment type="subcellular location">
    <subcellularLocation>
        <location evidence="7">Cell membrane</location>
        <topology evidence="7">Single-pass membrane protein</topology>
    </subcellularLocation>
</comment>
<dbReference type="Gene3D" id="3.30.1490.480">
    <property type="entry name" value="Endolytic murein transglycosylase"/>
    <property type="match status" value="1"/>
</dbReference>
<keyword evidence="4 7" id="KW-0472">Membrane</keyword>
<dbReference type="EMBL" id="PKKO01000005">
    <property type="protein sequence ID" value="PKY71960.1"/>
    <property type="molecule type" value="Genomic_DNA"/>
</dbReference>
<comment type="similarity">
    <text evidence="7">Belongs to the transglycosylase MltG family.</text>
</comment>
<comment type="function">
    <text evidence="7">Functions as a peptidoglycan terminase that cleaves nascent peptidoglycan strands endolytically to terminate their elongation.</text>
</comment>
<dbReference type="GO" id="GO:0008932">
    <property type="term" value="F:lytic endotransglycosylase activity"/>
    <property type="evidence" value="ECO:0007669"/>
    <property type="project" value="UniProtKB-UniRule"/>
</dbReference>
<evidence type="ECO:0000256" key="3">
    <source>
        <dbReference type="ARBA" id="ARBA00022989"/>
    </source>
</evidence>
<feature type="compositionally biased region" description="Basic residues" evidence="8">
    <location>
        <begin position="1"/>
        <end position="12"/>
    </location>
</feature>
<dbReference type="EC" id="4.2.2.29" evidence="7"/>
<keyword evidence="3 7" id="KW-1133">Transmembrane helix</keyword>
<keyword evidence="6 7" id="KW-0961">Cell wall biogenesis/degradation</keyword>
<reference evidence="9 10" key="1">
    <citation type="submission" date="2017-12" db="EMBL/GenBank/DDBJ databases">
        <title>Phylogenetic diversity of female urinary microbiome.</title>
        <authorList>
            <person name="Thomas-White K."/>
            <person name="Wolfe A.J."/>
        </authorList>
    </citation>
    <scope>NUCLEOTIDE SEQUENCE [LARGE SCALE GENOMIC DNA]</scope>
    <source>
        <strain evidence="9 10">UMB0402</strain>
    </source>
</reference>
<dbReference type="STRING" id="33007.HMPREF3198_02188"/>
<dbReference type="GO" id="GO:0005886">
    <property type="term" value="C:plasma membrane"/>
    <property type="evidence" value="ECO:0007669"/>
    <property type="project" value="UniProtKB-SubCell"/>
</dbReference>
<name>A0A2I1ILF5_9ACTO</name>
<evidence type="ECO:0000256" key="5">
    <source>
        <dbReference type="ARBA" id="ARBA00023239"/>
    </source>
</evidence>
<feature type="region of interest" description="Disordered" evidence="8">
    <location>
        <begin position="1"/>
        <end position="31"/>
    </location>
</feature>
<dbReference type="GO" id="GO:0071555">
    <property type="term" value="P:cell wall organization"/>
    <property type="evidence" value="ECO:0007669"/>
    <property type="project" value="UniProtKB-KW"/>
</dbReference>
<dbReference type="GO" id="GO:0009252">
    <property type="term" value="P:peptidoglycan biosynthetic process"/>
    <property type="evidence" value="ECO:0007669"/>
    <property type="project" value="UniProtKB-UniRule"/>
</dbReference>
<evidence type="ECO:0000256" key="7">
    <source>
        <dbReference type="HAMAP-Rule" id="MF_02065"/>
    </source>
</evidence>
<dbReference type="PANTHER" id="PTHR30518">
    <property type="entry name" value="ENDOLYTIC MUREIN TRANSGLYCOSYLASE"/>
    <property type="match status" value="1"/>
</dbReference>
<organism evidence="9 10">
    <name type="scientific">Winkia neuii</name>
    <dbReference type="NCBI Taxonomy" id="33007"/>
    <lineage>
        <taxon>Bacteria</taxon>
        <taxon>Bacillati</taxon>
        <taxon>Actinomycetota</taxon>
        <taxon>Actinomycetes</taxon>
        <taxon>Actinomycetales</taxon>
        <taxon>Actinomycetaceae</taxon>
        <taxon>Winkia</taxon>
    </lineage>
</organism>
<evidence type="ECO:0000256" key="4">
    <source>
        <dbReference type="ARBA" id="ARBA00023136"/>
    </source>
</evidence>
<keyword evidence="10" id="KW-1185">Reference proteome</keyword>
<comment type="caution">
    <text evidence="9">The sequence shown here is derived from an EMBL/GenBank/DDBJ whole genome shotgun (WGS) entry which is preliminary data.</text>
</comment>
<keyword evidence="1 7" id="KW-1003">Cell membrane</keyword>
<dbReference type="Pfam" id="PF02618">
    <property type="entry name" value="YceG"/>
    <property type="match status" value="1"/>
</dbReference>
<feature type="site" description="Important for catalytic activity" evidence="7">
    <location>
        <position position="253"/>
    </location>
</feature>
<evidence type="ECO:0000256" key="2">
    <source>
        <dbReference type="ARBA" id="ARBA00022692"/>
    </source>
</evidence>
<evidence type="ECO:0000313" key="9">
    <source>
        <dbReference type="EMBL" id="PKY71960.1"/>
    </source>
</evidence>
<sequence>MRRQRRKIRVRNARVESRHVEGPAQRQRRRRKRRIKATIVMLVVTFLVVGAAAIGLRAVLGTGLFSKAPDYPGPGTSSVSIQVPEGATGQDIGKILEKKGVVASAKAFSKAFNANVQAPAIQPGAYKLKKKMSAAGAVAALLDPASKADLKVTIPEGFTVKEAKERLKKIDQFDPDEVEKAFASATDLGLPKEAGGNLEGWLAPDTYTVTPETEPADLVKTMIEQTTSKLKEHSVPPSKWKEVITKASILEKEVNVEKYYPMVARVIENRLAADNADTAGKLDMDSTVLYGVGKSGGLPTSEDLKADNPYNTYIHKGLPPTPIGTFSDKALQAVLSPAPGKWMYYTTVNLQTGETKFAETLDQQNANVEELKKYCKANPKVCEN</sequence>
<dbReference type="CDD" id="cd08010">
    <property type="entry name" value="MltG_like"/>
    <property type="match status" value="1"/>
</dbReference>
<accession>A0A2I1ILF5</accession>
<keyword evidence="2 7" id="KW-0812">Transmembrane</keyword>
<protein>
    <recommendedName>
        <fullName evidence="7">Endolytic murein transglycosylase</fullName>
        <ecNumber evidence="7">4.2.2.29</ecNumber>
    </recommendedName>
    <alternativeName>
        <fullName evidence="7">Peptidoglycan lytic transglycosylase</fullName>
    </alternativeName>
    <alternativeName>
        <fullName evidence="7">Peptidoglycan polymerization terminase</fullName>
    </alternativeName>
</protein>
<gene>
    <name evidence="7" type="primary">mltG</name>
    <name evidence="9" type="ORF">CYJ19_09170</name>
</gene>
<evidence type="ECO:0000313" key="10">
    <source>
        <dbReference type="Proteomes" id="UP000235122"/>
    </source>
</evidence>
<dbReference type="InterPro" id="IPR003770">
    <property type="entry name" value="MLTG-like"/>
</dbReference>
<keyword evidence="5 7" id="KW-0456">Lyase</keyword>
<dbReference type="PANTHER" id="PTHR30518:SF2">
    <property type="entry name" value="ENDOLYTIC MUREIN TRANSGLYCOSYLASE"/>
    <property type="match status" value="1"/>
</dbReference>
<dbReference type="Proteomes" id="UP000235122">
    <property type="component" value="Unassembled WGS sequence"/>
</dbReference>
<dbReference type="NCBIfam" id="TIGR00247">
    <property type="entry name" value="endolytic transglycosylase MltG"/>
    <property type="match status" value="1"/>
</dbReference>
<evidence type="ECO:0000256" key="8">
    <source>
        <dbReference type="SAM" id="MobiDB-lite"/>
    </source>
</evidence>
<feature type="transmembrane region" description="Helical" evidence="7">
    <location>
        <begin position="37"/>
        <end position="60"/>
    </location>
</feature>
<proteinExistence type="inferred from homology"/>
<dbReference type="HAMAP" id="MF_02065">
    <property type="entry name" value="MltG"/>
    <property type="match status" value="1"/>
</dbReference>
<evidence type="ECO:0000256" key="1">
    <source>
        <dbReference type="ARBA" id="ARBA00022475"/>
    </source>
</evidence>
<dbReference type="AlphaFoldDB" id="A0A2I1ILF5"/>
<evidence type="ECO:0000256" key="6">
    <source>
        <dbReference type="ARBA" id="ARBA00023316"/>
    </source>
</evidence>
<comment type="catalytic activity">
    <reaction evidence="7">
        <text>a peptidoglycan chain = a peptidoglycan chain with N-acetyl-1,6-anhydromuramyl-[peptide] at the reducing end + a peptidoglycan chain with N-acetylglucosamine at the non-reducing end.</text>
        <dbReference type="EC" id="4.2.2.29"/>
    </reaction>
</comment>